<dbReference type="Gene3D" id="3.30.530.20">
    <property type="match status" value="1"/>
</dbReference>
<dbReference type="EMBL" id="JACEQY010000019">
    <property type="protein sequence ID" value="MBA4863350.1"/>
    <property type="molecule type" value="Genomic_DNA"/>
</dbReference>
<evidence type="ECO:0000313" key="1">
    <source>
        <dbReference type="EMBL" id="MBA4863350.1"/>
    </source>
</evidence>
<organism evidence="1 2">
    <name type="scientific">Streptomyces himalayensis subsp. aureolus</name>
    <dbReference type="NCBI Taxonomy" id="2758039"/>
    <lineage>
        <taxon>Bacteria</taxon>
        <taxon>Bacillati</taxon>
        <taxon>Actinomycetota</taxon>
        <taxon>Actinomycetes</taxon>
        <taxon>Kitasatosporales</taxon>
        <taxon>Streptomycetaceae</taxon>
        <taxon>Streptomyces</taxon>
        <taxon>Streptomyces himalayensis</taxon>
    </lineage>
</organism>
<protein>
    <submittedName>
        <fullName evidence="1">SRPBCC family protein</fullName>
    </submittedName>
</protein>
<dbReference type="AlphaFoldDB" id="A0A7W2D2P3"/>
<keyword evidence="2" id="KW-1185">Reference proteome</keyword>
<dbReference type="InterPro" id="IPR019587">
    <property type="entry name" value="Polyketide_cyclase/dehydratase"/>
</dbReference>
<evidence type="ECO:0000313" key="2">
    <source>
        <dbReference type="Proteomes" id="UP000586976"/>
    </source>
</evidence>
<dbReference type="InterPro" id="IPR023393">
    <property type="entry name" value="START-like_dom_sf"/>
</dbReference>
<dbReference type="Proteomes" id="UP000586976">
    <property type="component" value="Unassembled WGS sequence"/>
</dbReference>
<comment type="caution">
    <text evidence="1">The sequence shown here is derived from an EMBL/GenBank/DDBJ whole genome shotgun (WGS) entry which is preliminary data.</text>
</comment>
<reference evidence="1 2" key="1">
    <citation type="submission" date="2020-07" db="EMBL/GenBank/DDBJ databases">
        <title>Streptomyces isolated from Indian soil.</title>
        <authorList>
            <person name="Mandal S."/>
            <person name="Maiti P.K."/>
        </authorList>
    </citation>
    <scope>NUCLEOTIDE SEQUENCE [LARGE SCALE GENOMIC DNA]</scope>
    <source>
        <strain evidence="1 2">PSKA54</strain>
    </source>
</reference>
<gene>
    <name evidence="1" type="ORF">H1V43_18555</name>
</gene>
<dbReference type="SUPFAM" id="SSF55961">
    <property type="entry name" value="Bet v1-like"/>
    <property type="match status" value="1"/>
</dbReference>
<dbReference type="Pfam" id="PF10604">
    <property type="entry name" value="Polyketide_cyc2"/>
    <property type="match status" value="1"/>
</dbReference>
<sequence length="162" mass="17345">MAPTGQPNHRPIGDTVKDIDRTAPVIVELQTTIAATPETLWQLHTDIDSWPNWNAGIDKALLRGGFVEGSVFEWETAGLSISSSIVEVLPQRRTVWGGPAHGIDGVHVWMFEPTADGTVVTTLESWAGAPVEADPEGMRAALEGSLLAWLDALKGAAERGRG</sequence>
<proteinExistence type="predicted"/>
<name>A0A7W2D2P3_9ACTN</name>
<accession>A0A7W2D2P3</accession>